<evidence type="ECO:0000256" key="5">
    <source>
        <dbReference type="ARBA" id="ARBA00022839"/>
    </source>
</evidence>
<dbReference type="GO" id="GO:0010629">
    <property type="term" value="P:negative regulation of gene expression"/>
    <property type="evidence" value="ECO:0007669"/>
    <property type="project" value="UniProtKB-ARBA"/>
</dbReference>
<dbReference type="InterPro" id="IPR013520">
    <property type="entry name" value="Ribonucl_H"/>
</dbReference>
<feature type="compositionally biased region" description="Basic and acidic residues" evidence="7">
    <location>
        <begin position="298"/>
        <end position="309"/>
    </location>
</feature>
<evidence type="ECO:0000256" key="6">
    <source>
        <dbReference type="ARBA" id="ARBA00023242"/>
    </source>
</evidence>
<feature type="compositionally biased region" description="Polar residues" evidence="7">
    <location>
        <begin position="355"/>
        <end position="369"/>
    </location>
</feature>
<dbReference type="CDD" id="cd06145">
    <property type="entry name" value="REX1_like"/>
    <property type="match status" value="1"/>
</dbReference>
<dbReference type="PANTHER" id="PTHR12801:SF115">
    <property type="entry name" value="FI18136P1-RELATED"/>
    <property type="match status" value="1"/>
</dbReference>
<feature type="compositionally biased region" description="Basic and acidic residues" evidence="7">
    <location>
        <begin position="462"/>
        <end position="482"/>
    </location>
</feature>
<keyword evidence="4" id="KW-0378">Hydrolase</keyword>
<name>A0A1B6L0Q4_9HEMI</name>
<evidence type="ECO:0000256" key="7">
    <source>
        <dbReference type="SAM" id="MobiDB-lite"/>
    </source>
</evidence>
<dbReference type="AlphaFoldDB" id="A0A1B6L0Q4"/>
<feature type="non-terminal residue" evidence="9">
    <location>
        <position position="1"/>
    </location>
</feature>
<feature type="region of interest" description="Disordered" evidence="7">
    <location>
        <begin position="56"/>
        <end position="81"/>
    </location>
</feature>
<dbReference type="GO" id="GO:0005634">
    <property type="term" value="C:nucleus"/>
    <property type="evidence" value="ECO:0007669"/>
    <property type="project" value="UniProtKB-SubCell"/>
</dbReference>
<reference evidence="9" key="1">
    <citation type="submission" date="2015-11" db="EMBL/GenBank/DDBJ databases">
        <title>De novo transcriptome assembly of four potential Pierce s Disease insect vectors from Arizona vineyards.</title>
        <authorList>
            <person name="Tassone E.E."/>
        </authorList>
    </citation>
    <scope>NUCLEOTIDE SEQUENCE</scope>
</reference>
<accession>A0A1B6L0Q4</accession>
<keyword evidence="3" id="KW-0540">Nuclease</keyword>
<dbReference type="FunFam" id="3.30.420.10:FF:000031">
    <property type="entry name" value="RNA exonuclease 1"/>
    <property type="match status" value="1"/>
</dbReference>
<dbReference type="InterPro" id="IPR047021">
    <property type="entry name" value="REXO1/3/4-like"/>
</dbReference>
<evidence type="ECO:0000259" key="8">
    <source>
        <dbReference type="SMART" id="SM00479"/>
    </source>
</evidence>
<feature type="compositionally biased region" description="Basic and acidic residues" evidence="7">
    <location>
        <begin position="331"/>
        <end position="351"/>
    </location>
</feature>
<feature type="compositionally biased region" description="Polar residues" evidence="7">
    <location>
        <begin position="437"/>
        <end position="447"/>
    </location>
</feature>
<feature type="compositionally biased region" description="Basic and acidic residues" evidence="7">
    <location>
        <begin position="421"/>
        <end position="436"/>
    </location>
</feature>
<gene>
    <name evidence="9" type="ORF">g.21891</name>
</gene>
<feature type="compositionally biased region" description="Basic and acidic residues" evidence="7">
    <location>
        <begin position="565"/>
        <end position="581"/>
    </location>
</feature>
<feature type="compositionally biased region" description="Acidic residues" evidence="7">
    <location>
        <begin position="539"/>
        <end position="552"/>
    </location>
</feature>
<feature type="region of interest" description="Disordered" evidence="7">
    <location>
        <begin position="143"/>
        <end position="165"/>
    </location>
</feature>
<feature type="region of interest" description="Disordered" evidence="7">
    <location>
        <begin position="297"/>
        <end position="589"/>
    </location>
</feature>
<evidence type="ECO:0000256" key="3">
    <source>
        <dbReference type="ARBA" id="ARBA00022722"/>
    </source>
</evidence>
<evidence type="ECO:0000256" key="2">
    <source>
        <dbReference type="ARBA" id="ARBA00006357"/>
    </source>
</evidence>
<keyword evidence="6" id="KW-0539">Nucleus</keyword>
<organism evidence="9">
    <name type="scientific">Graphocephala atropunctata</name>
    <dbReference type="NCBI Taxonomy" id="36148"/>
    <lineage>
        <taxon>Eukaryota</taxon>
        <taxon>Metazoa</taxon>
        <taxon>Ecdysozoa</taxon>
        <taxon>Arthropoda</taxon>
        <taxon>Hexapoda</taxon>
        <taxon>Insecta</taxon>
        <taxon>Pterygota</taxon>
        <taxon>Neoptera</taxon>
        <taxon>Paraneoptera</taxon>
        <taxon>Hemiptera</taxon>
        <taxon>Auchenorrhyncha</taxon>
        <taxon>Membracoidea</taxon>
        <taxon>Cicadellidae</taxon>
        <taxon>Cicadellinae</taxon>
        <taxon>Cicadellini</taxon>
        <taxon>Graphocephala</taxon>
    </lineage>
</organism>
<feature type="compositionally biased region" description="Polar residues" evidence="7">
    <location>
        <begin position="684"/>
        <end position="693"/>
    </location>
</feature>
<dbReference type="InterPro" id="IPR012337">
    <property type="entry name" value="RNaseH-like_sf"/>
</dbReference>
<evidence type="ECO:0000256" key="1">
    <source>
        <dbReference type="ARBA" id="ARBA00004123"/>
    </source>
</evidence>
<dbReference type="PANTHER" id="PTHR12801">
    <property type="entry name" value="RNA EXONUCLEASE REXO1 / RECO3 FAMILY MEMBER-RELATED"/>
    <property type="match status" value="1"/>
</dbReference>
<protein>
    <recommendedName>
        <fullName evidence="8">Exonuclease domain-containing protein</fullName>
    </recommendedName>
</protein>
<keyword evidence="5" id="KW-0269">Exonuclease</keyword>
<dbReference type="EMBL" id="GEBQ01022721">
    <property type="protein sequence ID" value="JAT17256.1"/>
    <property type="molecule type" value="Transcribed_RNA"/>
</dbReference>
<feature type="compositionally biased region" description="Basic and acidic residues" evidence="7">
    <location>
        <begin position="494"/>
        <end position="527"/>
    </location>
</feature>
<dbReference type="InterPro" id="IPR036397">
    <property type="entry name" value="RNaseH_sf"/>
</dbReference>
<dbReference type="InterPro" id="IPR034922">
    <property type="entry name" value="REX1-like_exo"/>
</dbReference>
<dbReference type="SMART" id="SM00479">
    <property type="entry name" value="EXOIII"/>
    <property type="match status" value="1"/>
</dbReference>
<dbReference type="GO" id="GO:0004527">
    <property type="term" value="F:exonuclease activity"/>
    <property type="evidence" value="ECO:0007669"/>
    <property type="project" value="UniProtKB-KW"/>
</dbReference>
<sequence>FLTATMLPSKGYFRSLNCPYFDNGFCDRYHCHFRHAKREKLADELEVDNPIIELSDENSSNINDKGDFQEEGPENGSGVGDLLVGNNVSYKPTPIAELRKRHIPILSVPCIALRHSQKRRLEYDVREVKKPKVAYIPEAVNTNHTDYNPRLSDGKSNTGSQSSFSLSSNNNMTHIYKATKISSNSDLGQPTDDIGDLSFLENAEESNDEIDIDHLSNELNLLEKILKEYEKTPQNKEVNLFSGSFDANVDNDNYDKERHLDPTNSGVINDSNHIVKLSDKENKFNFLEGNQITYTDNRQSRETVEKNVNEKITSTKSKNSESKSRPIKNNSNDEKHKLMDDHRKSEHDTPRNKPKSNSIHSPADQQSSKQDGENETKLRTAPNNTSESISTNKYKTEQNVIGNRSFKKEECKTGHSKSLKNHKESELNKLQRKEAQRSSNPSKNRSSIKIEKSMSTKLFNHKSNDEPKSDKNRTFETVKNDKSCYQNKKKLRYKDKMGESGTSSHKEGMSEHKQKQQDYGSKGEGKDHKSKKIISVCDSDTDDVEIISDNSDDSVIIVPDSEDETNLKEEEDNRKELKRNTSDNSFDGDSYARAVTTASQRQDDTSLLDNRVTSHIKKRVAKGSVWRPPQRKAIKITSPAERLLIFKRQVEQAPEPSSSTGHGKIRTVVNVYSLLKEKERLKQMSKSKTQQPKEQSEKTSKHGQSWKLTSFSQNIAACSMVPHTPEKDKDEPPKFVEIKHHPMKDGADNATRQLCVFQLYQALRQLVMPGNMYSDAQEKCLKIEERIWLNSKSCDYSNRMKEETKKLKLDIIPFTLQHFSEIKPKSEALFPLYLQQAEKPGLSNNEGNNTCIIKRQVSMYSALKKYLLTDEQLFEEGYPRKKEDPTRKDLSYINLHSILKWKQKKGKPPTGEYECAKCGKYFQVDSGGCSIGSEGCNYHAKKSKVFKNNKGMKDKLHRCCHQPSSNPCISSKYHAPDNLDYSRLEGFATTPEPQGLEPEEGWGIFAVDCEMYWSISGQELGRVTVVNVEERVVYDTFVKPSKTVADYCTRMSGLTEDNIMNAKVEFPEVQQAMLKLFNSKTILMGHSLENDLKALKLVHNAVVDTAMVYMDSNRKKALADLAKDHLNQVIQYDADGHDSAEDAITCLRLMDKKIRQDAIQQTKPRAPHSKSRYGNPRNWLI</sequence>
<feature type="region of interest" description="Disordered" evidence="7">
    <location>
        <begin position="681"/>
        <end position="706"/>
    </location>
</feature>
<feature type="compositionally biased region" description="Low complexity" evidence="7">
    <location>
        <begin position="156"/>
        <end position="165"/>
    </location>
</feature>
<proteinExistence type="inferred from homology"/>
<evidence type="ECO:0000313" key="9">
    <source>
        <dbReference type="EMBL" id="JAT17256.1"/>
    </source>
</evidence>
<feature type="compositionally biased region" description="Polar residues" evidence="7">
    <location>
        <begin position="381"/>
        <end position="402"/>
    </location>
</feature>
<dbReference type="SUPFAM" id="SSF53098">
    <property type="entry name" value="Ribonuclease H-like"/>
    <property type="match status" value="1"/>
</dbReference>
<dbReference type="Gene3D" id="3.30.420.10">
    <property type="entry name" value="Ribonuclease H-like superfamily/Ribonuclease H"/>
    <property type="match status" value="1"/>
</dbReference>
<evidence type="ECO:0000256" key="4">
    <source>
        <dbReference type="ARBA" id="ARBA00022801"/>
    </source>
</evidence>
<comment type="similarity">
    <text evidence="2">Belongs to the REXO1/REXO3 family.</text>
</comment>
<feature type="domain" description="Exonuclease" evidence="8">
    <location>
        <begin position="1003"/>
        <end position="1159"/>
    </location>
</feature>
<feature type="region of interest" description="Disordered" evidence="7">
    <location>
        <begin position="1158"/>
        <end position="1181"/>
    </location>
</feature>
<comment type="subcellular location">
    <subcellularLocation>
        <location evidence="1">Nucleus</location>
    </subcellularLocation>
</comment>
<dbReference type="GO" id="GO:0003676">
    <property type="term" value="F:nucleic acid binding"/>
    <property type="evidence" value="ECO:0007669"/>
    <property type="project" value="InterPro"/>
</dbReference>